<sequence>MFSATNRVLTADGVFLCSRYAYPPNSLSLCGPDRHEELSYYSATALIDKGTGEILQNFSTLYPYLCLIAYQNNIRNPLDRQVIEAYWLGNALLEKVKTRNFADLLKDKLMLKKMKPRQLKRIFNFFPQIPLPHHSFHVLAVWRRTGHLDIPHTLETMDACLINWGKILGFDGNQSIKIESQKLEFCKGKMCFKKKIIRSVIFQGKDDILRNNLKKGDYISCHWGYFCQKLSLRQLNDLKYYTRYSLNVINT</sequence>
<reference evidence="1 2" key="1">
    <citation type="journal article" date="2015" name="Nature">
        <title>rRNA introns, odd ribosomes, and small enigmatic genomes across a large radiation of phyla.</title>
        <authorList>
            <person name="Brown C.T."/>
            <person name="Hug L.A."/>
            <person name="Thomas B.C."/>
            <person name="Sharon I."/>
            <person name="Castelle C.J."/>
            <person name="Singh A."/>
            <person name="Wilkins M.J."/>
            <person name="Williams K.H."/>
            <person name="Banfield J.F."/>
        </authorList>
    </citation>
    <scope>NUCLEOTIDE SEQUENCE [LARGE SCALE GENOMIC DNA]</scope>
</reference>
<accession>A0A0G0ZG64</accession>
<comment type="caution">
    <text evidence="1">The sequence shown here is derived from an EMBL/GenBank/DDBJ whole genome shotgun (WGS) entry which is preliminary data.</text>
</comment>
<gene>
    <name evidence="1" type="ORF">UV09_C0003G0042</name>
</gene>
<dbReference type="AlphaFoldDB" id="A0A0G0ZG64"/>
<dbReference type="InterPro" id="IPR045660">
    <property type="entry name" value="DUF6390"/>
</dbReference>
<dbReference type="Pfam" id="PF19927">
    <property type="entry name" value="DUF6390"/>
    <property type="match status" value="1"/>
</dbReference>
<dbReference type="EMBL" id="LCDD01000003">
    <property type="protein sequence ID" value="KKS47697.1"/>
    <property type="molecule type" value="Genomic_DNA"/>
</dbReference>
<evidence type="ECO:0000313" key="2">
    <source>
        <dbReference type="Proteomes" id="UP000034320"/>
    </source>
</evidence>
<organism evidence="1 2">
    <name type="scientific">Candidatus Gottesmanbacteria bacterium GW2011_GWA2_42_18</name>
    <dbReference type="NCBI Taxonomy" id="1618442"/>
    <lineage>
        <taxon>Bacteria</taxon>
        <taxon>Candidatus Gottesmaniibacteriota</taxon>
    </lineage>
</organism>
<dbReference type="Proteomes" id="UP000034320">
    <property type="component" value="Unassembled WGS sequence"/>
</dbReference>
<proteinExistence type="predicted"/>
<protein>
    <submittedName>
        <fullName evidence="1">Uncharacterized protein</fullName>
    </submittedName>
</protein>
<evidence type="ECO:0000313" key="1">
    <source>
        <dbReference type="EMBL" id="KKS47697.1"/>
    </source>
</evidence>
<name>A0A0G0ZG64_9BACT</name>